<protein>
    <submittedName>
        <fullName evidence="3">DUF5134 domain-containing protein</fullName>
    </submittedName>
</protein>
<dbReference type="EMBL" id="BLKX01000002">
    <property type="protein sequence ID" value="GFG82987.1"/>
    <property type="molecule type" value="Genomic_DNA"/>
</dbReference>
<keyword evidence="2" id="KW-0614">Plasmid</keyword>
<keyword evidence="1" id="KW-0472">Membrane</keyword>
<evidence type="ECO:0000313" key="4">
    <source>
        <dbReference type="Proteomes" id="UP000465240"/>
    </source>
</evidence>
<evidence type="ECO:0000256" key="1">
    <source>
        <dbReference type="SAM" id="Phobius"/>
    </source>
</evidence>
<accession>A0AAJ1SHM2</accession>
<dbReference type="Proteomes" id="UP001229081">
    <property type="component" value="Unassembled WGS sequence"/>
</dbReference>
<feature type="transmembrane region" description="Helical" evidence="1">
    <location>
        <begin position="182"/>
        <end position="204"/>
    </location>
</feature>
<keyword evidence="1" id="KW-1133">Transmembrane helix</keyword>
<dbReference type="AlphaFoldDB" id="A0AAJ1SHM2"/>
<feature type="transmembrane region" description="Helical" evidence="1">
    <location>
        <begin position="40"/>
        <end position="57"/>
    </location>
</feature>
<geneLocation type="plasmid" evidence="2">
    <name>pJCM18565</name>
</geneLocation>
<keyword evidence="4" id="KW-1185">Reference proteome</keyword>
<proteinExistence type="predicted"/>
<feature type="transmembrane region" description="Helical" evidence="1">
    <location>
        <begin position="63"/>
        <end position="84"/>
    </location>
</feature>
<dbReference type="RefSeq" id="WP_084023280.1">
    <property type="nucleotide sequence ID" value="NZ_BLKX01000002.1"/>
</dbReference>
<feature type="transmembrane region" description="Helical" evidence="1">
    <location>
        <begin position="148"/>
        <end position="170"/>
    </location>
</feature>
<gene>
    <name evidence="2" type="ORF">MPRG_62630</name>
    <name evidence="3" type="ORF">QXL92_32315</name>
</gene>
<reference evidence="2 4" key="1">
    <citation type="journal article" date="2019" name="Emerg. Microbes Infect.">
        <title>Comprehensive subspecies identification of 175 nontuberculous mycobacteria species based on 7547 genomic profiles.</title>
        <authorList>
            <person name="Matsumoto Y."/>
            <person name="Kinjo T."/>
            <person name="Motooka D."/>
            <person name="Nabeya D."/>
            <person name="Jung N."/>
            <person name="Uechi K."/>
            <person name="Horii T."/>
            <person name="Iida T."/>
            <person name="Fujita J."/>
            <person name="Nakamura S."/>
        </authorList>
    </citation>
    <scope>NUCLEOTIDE SEQUENCE [LARGE SCALE GENOMIC DNA]</scope>
    <source>
        <strain evidence="2 4">JCM 18565</strain>
    </source>
</reference>
<dbReference type="Pfam" id="PF17197">
    <property type="entry name" value="DUF5134"/>
    <property type="match status" value="1"/>
</dbReference>
<sequence length="205" mass="22187">MIHDSLLRWVVTGLFALGATECGLPLLIRRLPATAAVSHGLHLLMAISMSVMAWPWGAKVPTLGPAVFFLLAALWFLAVAIITVRSRYPRMANGYHALMMLATAWMYVSMNNPVHVHSPHSPSTPMPGMDMAAMNEQASSEAPALFTALNWIGAVVFTIAAAFWVSTYFVERRHTTTRFGPLGDVAQAMTAAAMAILFGATLFAI</sequence>
<evidence type="ECO:0000313" key="2">
    <source>
        <dbReference type="EMBL" id="GFG82987.1"/>
    </source>
</evidence>
<reference evidence="3" key="3">
    <citation type="submission" date="2023-06" db="EMBL/GenBank/DDBJ databases">
        <title>Identification of two novel mycobacterium reveal diversities and complexities of Mycobacterium gordonae clade.</title>
        <authorList>
            <person name="Matsumoto Y."/>
            <person name="Nakamura S."/>
            <person name="Motooka D."/>
            <person name="Fukushima K."/>
        </authorList>
    </citation>
    <scope>NUCLEOTIDE SEQUENCE</scope>
    <source>
        <strain evidence="3">TY812</strain>
    </source>
</reference>
<feature type="transmembrane region" description="Helical" evidence="1">
    <location>
        <begin position="6"/>
        <end position="28"/>
    </location>
</feature>
<feature type="transmembrane region" description="Helical" evidence="1">
    <location>
        <begin position="91"/>
        <end position="108"/>
    </location>
</feature>
<organism evidence="3 5">
    <name type="scientific">Mycobacterium paragordonae</name>
    <dbReference type="NCBI Taxonomy" id="1389713"/>
    <lineage>
        <taxon>Bacteria</taxon>
        <taxon>Bacillati</taxon>
        <taxon>Actinomycetota</taxon>
        <taxon>Actinomycetes</taxon>
        <taxon>Mycobacteriales</taxon>
        <taxon>Mycobacteriaceae</taxon>
        <taxon>Mycobacterium</taxon>
    </lineage>
</organism>
<dbReference type="InterPro" id="IPR033458">
    <property type="entry name" value="DUF5134"/>
</dbReference>
<evidence type="ECO:0000313" key="5">
    <source>
        <dbReference type="Proteomes" id="UP001229081"/>
    </source>
</evidence>
<comment type="caution">
    <text evidence="3">The sequence shown here is derived from an EMBL/GenBank/DDBJ whole genome shotgun (WGS) entry which is preliminary data.</text>
</comment>
<name>A0AAJ1SHM2_9MYCO</name>
<dbReference type="EMBL" id="JAUFSA010000005">
    <property type="protein sequence ID" value="MDP7739419.1"/>
    <property type="molecule type" value="Genomic_DNA"/>
</dbReference>
<dbReference type="Proteomes" id="UP000465240">
    <property type="component" value="Unassembled WGS sequence"/>
</dbReference>
<evidence type="ECO:0000313" key="3">
    <source>
        <dbReference type="EMBL" id="MDP7739419.1"/>
    </source>
</evidence>
<dbReference type="KEGG" id="mpag:C0J29_30290"/>
<keyword evidence="1" id="KW-0812">Transmembrane</keyword>
<reference evidence="2" key="2">
    <citation type="submission" date="2020-02" db="EMBL/GenBank/DDBJ databases">
        <authorList>
            <person name="Matsumoto Y."/>
            <person name="Kinjo T."/>
            <person name="Motooka D."/>
            <person name="Nabeya D."/>
            <person name="Jung N."/>
            <person name="Uechi K."/>
            <person name="Horii T."/>
            <person name="Iida T."/>
            <person name="Fujita J."/>
            <person name="Nakamura S."/>
        </authorList>
    </citation>
    <scope>NUCLEOTIDE SEQUENCE</scope>
    <source>
        <strain evidence="2">JCM 18565</strain>
        <plasmid evidence="2">pJCM18565</plasmid>
    </source>
</reference>